<comment type="caution">
    <text evidence="8">The sequence shown here is derived from an EMBL/GenBank/DDBJ whole genome shotgun (WGS) entry which is preliminary data.</text>
</comment>
<dbReference type="SMART" id="SM00231">
    <property type="entry name" value="FA58C"/>
    <property type="match status" value="1"/>
</dbReference>
<dbReference type="InterPro" id="IPR031330">
    <property type="entry name" value="Gly_Hdrlase_35_cat"/>
</dbReference>
<comment type="catalytic activity">
    <reaction evidence="4">
        <text>Hydrolysis of terminal non-reducing beta-D-galactose residues in beta-D-galactosides.</text>
        <dbReference type="EC" id="3.2.1.23"/>
    </reaction>
</comment>
<dbReference type="PRINTS" id="PR00742">
    <property type="entry name" value="GLHYDRLASE35"/>
</dbReference>
<proteinExistence type="inferred from homology"/>
<dbReference type="PROSITE" id="PS50022">
    <property type="entry name" value="FA58C_3"/>
    <property type="match status" value="1"/>
</dbReference>
<keyword evidence="2 4" id="KW-0378">Hydrolase</keyword>
<dbReference type="SUPFAM" id="SSF51445">
    <property type="entry name" value="(Trans)glycosidases"/>
    <property type="match status" value="1"/>
</dbReference>
<dbReference type="PROSITE" id="PS51318">
    <property type="entry name" value="TAT"/>
    <property type="match status" value="1"/>
</dbReference>
<feature type="chain" id="PRO_5045272070" description="Beta-galactosidase" evidence="6">
    <location>
        <begin position="28"/>
        <end position="793"/>
    </location>
</feature>
<dbReference type="Pfam" id="PF21467">
    <property type="entry name" value="BetaGal_gal-bd"/>
    <property type="match status" value="1"/>
</dbReference>
<evidence type="ECO:0000256" key="2">
    <source>
        <dbReference type="ARBA" id="ARBA00022801"/>
    </source>
</evidence>
<dbReference type="Gene3D" id="2.60.120.260">
    <property type="entry name" value="Galactose-binding domain-like"/>
    <property type="match status" value="3"/>
</dbReference>
<evidence type="ECO:0000313" key="8">
    <source>
        <dbReference type="EMBL" id="GAA2143675.1"/>
    </source>
</evidence>
<evidence type="ECO:0000313" key="9">
    <source>
        <dbReference type="Proteomes" id="UP001422759"/>
    </source>
</evidence>
<comment type="similarity">
    <text evidence="1 5">Belongs to the glycosyl hydrolase 35 family.</text>
</comment>
<evidence type="ECO:0000259" key="7">
    <source>
        <dbReference type="PROSITE" id="PS50022"/>
    </source>
</evidence>
<dbReference type="Gene3D" id="3.20.20.80">
    <property type="entry name" value="Glycosidases"/>
    <property type="match status" value="1"/>
</dbReference>
<reference evidence="8 9" key="1">
    <citation type="journal article" date="2019" name="Int. J. Syst. Evol. Microbiol.">
        <title>The Global Catalogue of Microorganisms (GCM) 10K type strain sequencing project: providing services to taxonomists for standard genome sequencing and annotation.</title>
        <authorList>
            <consortium name="The Broad Institute Genomics Platform"/>
            <consortium name="The Broad Institute Genome Sequencing Center for Infectious Disease"/>
            <person name="Wu L."/>
            <person name="Ma J."/>
        </authorList>
    </citation>
    <scope>NUCLEOTIDE SEQUENCE [LARGE SCALE GENOMIC DNA]</scope>
    <source>
        <strain evidence="8 9">JCM 14560</strain>
    </source>
</reference>
<name>A0ABN2ZKM1_9ACTN</name>
<dbReference type="Pfam" id="PF01301">
    <property type="entry name" value="Glyco_hydro_35"/>
    <property type="match status" value="1"/>
</dbReference>
<evidence type="ECO:0000256" key="1">
    <source>
        <dbReference type="ARBA" id="ARBA00009809"/>
    </source>
</evidence>
<dbReference type="PANTHER" id="PTHR23421">
    <property type="entry name" value="BETA-GALACTOSIDASE RELATED"/>
    <property type="match status" value="1"/>
</dbReference>
<dbReference type="EMBL" id="BAAANT010000014">
    <property type="protein sequence ID" value="GAA2143675.1"/>
    <property type="molecule type" value="Genomic_DNA"/>
</dbReference>
<dbReference type="Proteomes" id="UP001422759">
    <property type="component" value="Unassembled WGS sequence"/>
</dbReference>
<evidence type="ECO:0000256" key="4">
    <source>
        <dbReference type="RuleBase" id="RU000675"/>
    </source>
</evidence>
<gene>
    <name evidence="8" type="ORF">GCM10009760_30370</name>
</gene>
<dbReference type="InterPro" id="IPR048912">
    <property type="entry name" value="BetaGal1-like_ABD1"/>
</dbReference>
<keyword evidence="6" id="KW-0732">Signal</keyword>
<dbReference type="InterPro" id="IPR006311">
    <property type="entry name" value="TAT_signal"/>
</dbReference>
<dbReference type="InterPro" id="IPR048913">
    <property type="entry name" value="BetaGal_gal-bd"/>
</dbReference>
<organism evidence="8 9">
    <name type="scientific">Kitasatospora kazusensis</name>
    <dbReference type="NCBI Taxonomy" id="407974"/>
    <lineage>
        <taxon>Bacteria</taxon>
        <taxon>Bacillati</taxon>
        <taxon>Actinomycetota</taxon>
        <taxon>Actinomycetes</taxon>
        <taxon>Kitasatosporales</taxon>
        <taxon>Streptomycetaceae</taxon>
        <taxon>Kitasatospora</taxon>
    </lineage>
</organism>
<keyword evidence="3 4" id="KW-0326">Glycosidase</keyword>
<accession>A0ABN2ZKM1</accession>
<feature type="domain" description="F5/8 type C" evidence="7">
    <location>
        <begin position="639"/>
        <end position="790"/>
    </location>
</feature>
<keyword evidence="9" id="KW-1185">Reference proteome</keyword>
<dbReference type="InterPro" id="IPR000421">
    <property type="entry name" value="FA58C"/>
</dbReference>
<dbReference type="Pfam" id="PF00754">
    <property type="entry name" value="F5_F8_type_C"/>
    <property type="match status" value="1"/>
</dbReference>
<evidence type="ECO:0000256" key="5">
    <source>
        <dbReference type="RuleBase" id="RU003679"/>
    </source>
</evidence>
<sequence>MDRRRFLSVSILSAAGMVVAAGPPASAAPGAATGHRFGFAPGGAGFLLDGKPFQIRSGEMHPARIPVEYWQHRIRMAKAMGMNTVALYVMWNYIEETPGVFDFRTDRRDIEAFVRLCQTEGMWVLLRPGPYVCGEWDLGGLPPYLLKNPDIKLRVKAADDPHYMAAVTRYIGALAPRIKPLMADNGGPVLMVQIENEYGSYGTDAAYLEEIRQLWIAAGVTGPFYTEDGLSQVESGHTYVSGGAIALSGGDAPSVAQARKDFPAVPAMAGEVYPGWLTHWGDSTFQGVGTDISGTLKAFMDKGLSFNIYVIHGGTSFGFSAGANANDLSGDYQPDITSYDYAAPVNEQGAPTAQYLAYRSLIAGYLTTPLPPVPAAVPTITRSGGAELLPSAYASVWDNLPAPLPADLTVTPQPMETYGQNSGFILYGRPLPGYAGGSLDIRWVHDYATVCLGGSYAGGLYRQNLPAAMAAALHLSTANQPLTLPAAGAVGTDPRLDILVEGMGRTNYGQALVDRKGILESVSLADAGPLTGELTGWQTTLLPMDDQYIAGLTPKVTDPQRPGLFFRSIVELTEVGDTYLDLSEWTKGVVWVNGRNLGRYWQLGPQQRLYCPAPWLRQGRNEILIFDLHQTRPQPISLCATLTATPVPTTGWKLVHADSQETAAENGAAVNAFDGNPATYWHTAWSTGDAPLPHELQIDLGARYTLDGLTYLPRQDGSPNGRIGSYEVYVSDTATAWGSPVATGAFTDTAAPKTVALPPTTGRYLRLRALSEAGGRGPWTSAAEIGVTGVPAL</sequence>
<dbReference type="SUPFAM" id="SSF49785">
    <property type="entry name" value="Galactose-binding domain-like"/>
    <property type="match status" value="2"/>
</dbReference>
<dbReference type="InterPro" id="IPR008979">
    <property type="entry name" value="Galactose-bd-like_sf"/>
</dbReference>
<dbReference type="InterPro" id="IPR017853">
    <property type="entry name" value="GH"/>
</dbReference>
<dbReference type="InterPro" id="IPR001944">
    <property type="entry name" value="Glycoside_Hdrlase_35"/>
</dbReference>
<dbReference type="InterPro" id="IPR019801">
    <property type="entry name" value="Glyco_hydro_35_CS"/>
</dbReference>
<evidence type="ECO:0000256" key="6">
    <source>
        <dbReference type="SAM" id="SignalP"/>
    </source>
</evidence>
<dbReference type="EC" id="3.2.1.23" evidence="4"/>
<dbReference type="RefSeq" id="WP_344465044.1">
    <property type="nucleotide sequence ID" value="NZ_BAAANT010000014.1"/>
</dbReference>
<dbReference type="PROSITE" id="PS01182">
    <property type="entry name" value="GLYCOSYL_HYDROL_F35"/>
    <property type="match status" value="1"/>
</dbReference>
<feature type="signal peptide" evidence="6">
    <location>
        <begin position="1"/>
        <end position="27"/>
    </location>
</feature>
<evidence type="ECO:0000256" key="3">
    <source>
        <dbReference type="ARBA" id="ARBA00023295"/>
    </source>
</evidence>
<protein>
    <recommendedName>
        <fullName evidence="4">Beta-galactosidase</fullName>
        <ecNumber evidence="4">3.2.1.23</ecNumber>
    </recommendedName>
</protein>
<dbReference type="Pfam" id="PF21317">
    <property type="entry name" value="BetaGal_ABD_1"/>
    <property type="match status" value="1"/>
</dbReference>